<dbReference type="SMART" id="SM00530">
    <property type="entry name" value="HTH_XRE"/>
    <property type="match status" value="1"/>
</dbReference>
<name>A0ABV5KP19_9BACL</name>
<dbReference type="RefSeq" id="WP_377494755.1">
    <property type="nucleotide sequence ID" value="NZ_JBHMDO010000022.1"/>
</dbReference>
<dbReference type="InterPro" id="IPR010982">
    <property type="entry name" value="Lambda_DNA-bd_dom_sf"/>
</dbReference>
<dbReference type="Pfam" id="PF01381">
    <property type="entry name" value="HTH_3"/>
    <property type="match status" value="1"/>
</dbReference>
<organism evidence="3 4">
    <name type="scientific">Paenibacillus aurantiacus</name>
    <dbReference type="NCBI Taxonomy" id="1936118"/>
    <lineage>
        <taxon>Bacteria</taxon>
        <taxon>Bacillati</taxon>
        <taxon>Bacillota</taxon>
        <taxon>Bacilli</taxon>
        <taxon>Bacillales</taxon>
        <taxon>Paenibacillaceae</taxon>
        <taxon>Paenibacillus</taxon>
    </lineage>
</organism>
<dbReference type="PANTHER" id="PTHR46558">
    <property type="entry name" value="TRACRIPTIONAL REGULATORY PROTEIN-RELATED-RELATED"/>
    <property type="match status" value="1"/>
</dbReference>
<accession>A0ABV5KP19</accession>
<gene>
    <name evidence="3" type="ORF">ACFFSY_13660</name>
</gene>
<dbReference type="Gene3D" id="1.10.260.40">
    <property type="entry name" value="lambda repressor-like DNA-binding domains"/>
    <property type="match status" value="1"/>
</dbReference>
<dbReference type="EMBL" id="JBHMDO010000022">
    <property type="protein sequence ID" value="MFB9326969.1"/>
    <property type="molecule type" value="Genomic_DNA"/>
</dbReference>
<reference evidence="3 4" key="1">
    <citation type="submission" date="2024-09" db="EMBL/GenBank/DDBJ databases">
        <authorList>
            <person name="Sun Q."/>
            <person name="Mori K."/>
        </authorList>
    </citation>
    <scope>NUCLEOTIDE SEQUENCE [LARGE SCALE GENOMIC DNA]</scope>
    <source>
        <strain evidence="3 4">TISTR 2452</strain>
    </source>
</reference>
<dbReference type="CDD" id="cd00093">
    <property type="entry name" value="HTH_XRE"/>
    <property type="match status" value="1"/>
</dbReference>
<protein>
    <submittedName>
        <fullName evidence="3">Helix-turn-helix transcriptional regulator</fullName>
    </submittedName>
</protein>
<evidence type="ECO:0000313" key="4">
    <source>
        <dbReference type="Proteomes" id="UP001589747"/>
    </source>
</evidence>
<dbReference type="Proteomes" id="UP001589747">
    <property type="component" value="Unassembled WGS sequence"/>
</dbReference>
<comment type="caution">
    <text evidence="3">The sequence shown here is derived from an EMBL/GenBank/DDBJ whole genome shotgun (WGS) entry which is preliminary data.</text>
</comment>
<sequence length="77" mass="8816">MKNVRIIALREARGLTQGKLAKEVGMTQSMISHVEAGRKEPSKKYKINLARFFDVTVEWLFYEEIDDLKSLDNTVSA</sequence>
<dbReference type="PROSITE" id="PS50943">
    <property type="entry name" value="HTH_CROC1"/>
    <property type="match status" value="1"/>
</dbReference>
<keyword evidence="1" id="KW-0238">DNA-binding</keyword>
<evidence type="ECO:0000313" key="3">
    <source>
        <dbReference type="EMBL" id="MFB9326969.1"/>
    </source>
</evidence>
<keyword evidence="4" id="KW-1185">Reference proteome</keyword>
<dbReference type="InterPro" id="IPR001387">
    <property type="entry name" value="Cro/C1-type_HTH"/>
</dbReference>
<feature type="domain" description="HTH cro/C1-type" evidence="2">
    <location>
        <begin position="6"/>
        <end position="60"/>
    </location>
</feature>
<dbReference type="SUPFAM" id="SSF47413">
    <property type="entry name" value="lambda repressor-like DNA-binding domains"/>
    <property type="match status" value="1"/>
</dbReference>
<evidence type="ECO:0000259" key="2">
    <source>
        <dbReference type="PROSITE" id="PS50943"/>
    </source>
</evidence>
<proteinExistence type="predicted"/>
<evidence type="ECO:0000256" key="1">
    <source>
        <dbReference type="ARBA" id="ARBA00023125"/>
    </source>
</evidence>
<dbReference type="PANTHER" id="PTHR46558:SF4">
    <property type="entry name" value="DNA-BIDING PHAGE PROTEIN"/>
    <property type="match status" value="1"/>
</dbReference>